<organism evidence="2 3">
    <name type="scientific">Kitasatospora paranensis</name>
    <dbReference type="NCBI Taxonomy" id="258053"/>
    <lineage>
        <taxon>Bacteria</taxon>
        <taxon>Bacillati</taxon>
        <taxon>Actinomycetota</taxon>
        <taxon>Actinomycetes</taxon>
        <taxon>Kitasatosporales</taxon>
        <taxon>Streptomycetaceae</taxon>
        <taxon>Kitasatospora</taxon>
    </lineage>
</organism>
<reference evidence="3" key="1">
    <citation type="journal article" date="2019" name="Int. J. Syst. Evol. Microbiol.">
        <title>The Global Catalogue of Microorganisms (GCM) 10K type strain sequencing project: providing services to taxonomists for standard genome sequencing and annotation.</title>
        <authorList>
            <consortium name="The Broad Institute Genomics Platform"/>
            <consortium name="The Broad Institute Genome Sequencing Center for Infectious Disease"/>
            <person name="Wu L."/>
            <person name="Ma J."/>
        </authorList>
    </citation>
    <scope>NUCLEOTIDE SEQUENCE [LARGE SCALE GENOMIC DNA]</scope>
    <source>
        <strain evidence="3">CGMCC 1.12859</strain>
    </source>
</reference>
<accession>A0ABW2FPQ8</accession>
<keyword evidence="1" id="KW-1133">Transmembrane helix</keyword>
<feature type="transmembrane region" description="Helical" evidence="1">
    <location>
        <begin position="188"/>
        <end position="206"/>
    </location>
</feature>
<feature type="transmembrane region" description="Helical" evidence="1">
    <location>
        <begin position="160"/>
        <end position="182"/>
    </location>
</feature>
<sequence length="278" mass="27856">MSMLIVKLLLAPALVVASSLAGRRWGPALAGTLVALPIVAGPILAITCLEHGRVFAARAAAASLLGLVTLALFAVVFALLARAPRTGHWAVALPLAWLVCLIADLALSRLPVPPVVALCLSLAATVAGAKALARTRSGSAAGAAAGVTGSAARRTPWWDLPARAAATALLVTAVTTAAAHLGPDLTGVLAPFPIGTSVVAAFALAQGGATVAMATLRGVLLGLWGFAAFCFLVAELVEPLGGGQAFGVAVVCTLALQVTVGRLRAVTAARREFAAYGR</sequence>
<dbReference type="EMBL" id="JBHTAJ010000009">
    <property type="protein sequence ID" value="MFC7179251.1"/>
    <property type="molecule type" value="Genomic_DNA"/>
</dbReference>
<feature type="transmembrane region" description="Helical" evidence="1">
    <location>
        <begin position="29"/>
        <end position="49"/>
    </location>
</feature>
<evidence type="ECO:0000313" key="3">
    <source>
        <dbReference type="Proteomes" id="UP001596435"/>
    </source>
</evidence>
<evidence type="ECO:0000313" key="2">
    <source>
        <dbReference type="EMBL" id="MFC7179251.1"/>
    </source>
</evidence>
<proteinExistence type="predicted"/>
<feature type="transmembrane region" description="Helical" evidence="1">
    <location>
        <begin position="218"/>
        <end position="237"/>
    </location>
</feature>
<feature type="transmembrane region" description="Helical" evidence="1">
    <location>
        <begin position="87"/>
        <end position="107"/>
    </location>
</feature>
<feature type="transmembrane region" description="Helical" evidence="1">
    <location>
        <begin position="61"/>
        <end position="81"/>
    </location>
</feature>
<keyword evidence="1" id="KW-0812">Transmembrane</keyword>
<gene>
    <name evidence="2" type="ORF">ACFQMG_06700</name>
</gene>
<keyword evidence="3" id="KW-1185">Reference proteome</keyword>
<feature type="transmembrane region" description="Helical" evidence="1">
    <location>
        <begin position="243"/>
        <end position="263"/>
    </location>
</feature>
<keyword evidence="1" id="KW-0472">Membrane</keyword>
<name>A0ABW2FPQ8_9ACTN</name>
<protein>
    <recommendedName>
        <fullName evidence="4">Integral membrane protein</fullName>
    </recommendedName>
</protein>
<comment type="caution">
    <text evidence="2">The sequence shown here is derived from an EMBL/GenBank/DDBJ whole genome shotgun (WGS) entry which is preliminary data.</text>
</comment>
<dbReference type="RefSeq" id="WP_380230661.1">
    <property type="nucleotide sequence ID" value="NZ_JBHSVH010000002.1"/>
</dbReference>
<evidence type="ECO:0008006" key="4">
    <source>
        <dbReference type="Google" id="ProtNLM"/>
    </source>
</evidence>
<dbReference type="Proteomes" id="UP001596435">
    <property type="component" value="Unassembled WGS sequence"/>
</dbReference>
<evidence type="ECO:0000256" key="1">
    <source>
        <dbReference type="SAM" id="Phobius"/>
    </source>
</evidence>